<evidence type="ECO:0000256" key="1">
    <source>
        <dbReference type="ARBA" id="ARBA00004141"/>
    </source>
</evidence>
<dbReference type="InterPro" id="IPR013936">
    <property type="entry name" value="CRT-like"/>
</dbReference>
<evidence type="ECO:0000256" key="6">
    <source>
        <dbReference type="ARBA" id="ARBA00022737"/>
    </source>
</evidence>
<reference evidence="12 13" key="1">
    <citation type="submission" date="2021-05" db="EMBL/GenBank/DDBJ databases">
        <title>Genome Assembly of Synthetic Allotetraploid Brassica napus Reveals Homoeologous Exchanges between Subgenomes.</title>
        <authorList>
            <person name="Davis J.T."/>
        </authorList>
    </citation>
    <scope>NUCLEOTIDE SEQUENCE [LARGE SCALE GENOMIC DNA]</scope>
    <source>
        <strain evidence="13">cv. Da-Ae</strain>
        <tissue evidence="12">Seedling</tissue>
    </source>
</reference>
<feature type="non-terminal residue" evidence="12">
    <location>
        <position position="1171"/>
    </location>
</feature>
<dbReference type="InterPro" id="IPR003593">
    <property type="entry name" value="AAA+_ATPase"/>
</dbReference>
<comment type="similarity">
    <text evidence="2">Belongs to the CRT-like transporter family.</text>
</comment>
<accession>A0ABQ8AU03</accession>
<evidence type="ECO:0000256" key="8">
    <source>
        <dbReference type="ARBA" id="ARBA00023027"/>
    </source>
</evidence>
<sequence length="1171" mass="131965">MHSTADLINKVASDVLAVLGFTPSNDFDNFVGIGSQITEIKSKLSLQSEEVKVIGIVGPAGIGKTTIARVLYDQLSPDFPFSTFLENIRGSYEKPCGNDYQLKLRLQKHLLSEMFNQRDIEVRHLGVAQEILSGKKVLVVLDEVDRWWQLEEMAKQREWFGPGSIIIITTEDRKPLKQLKLGIDHIYKMKFPDIIESLQIFCHYAFGQKSPDNGFERLTWQVTGLAGNLPIGLKVMGSYLRGMSMDYWIEALPRLRSSLDGEIESTLRLSYDGLTEKDKALFLHIACFFESSHVDYVKRCLEKSGLEVNHGLQVLSDKSLISIENGYVKMHSLLQQMGREIVKIQSLEEPGRRQFLWDANAITDVLEESTGTSKVLGILLHTWRNRIQISKSAFDGMNNLQFLKVVSLTSSCIPEGLNCLPDKLRLIHWKPCPLRFWPSKFSTKFLVELIMPFSKFEKLWQGVKPLPYLKLMDLRGSVYLKEIPDLSEATSLEKLDLSYCKSLLGITSSIGNATKLRVCKLKGCMLLKELPSSIGRLVNLEELDLSGCKRLLGITSSIGNATKLRVFKLASCLVLKELPSSIGRLVNLEELDLSDCKSLLELTSSIGNATKLRVCRLKGCMLFKELPSSIGRLVNLEELDLRYCSSLKEFSGCSSLKTLRLSDTAIKEVPSSMSTWSCLYKLDMCGCKNLKEFPNVPDSIVILMLSRTRIEEIPPWIEKLFRLRKLIMFGCEKLKTISPNISKLENLEFLELTTGVCVYNKENFTATIKWGPDLKHSWSLRSDFKVDYIFPICLPEKSWFQDYSRLHQKFLWTKCACRQKLRNAPSTSTASRFSSIYRRRKLQIPEENRLFFSKSKYLPTLFSLLQPESISKKAYPDIILQICILTGKVPAHFTHRTSSGSLKINLTPRPLPSSIRFEACILLSCRRGLTDSISRLVSCCVRGKQNGLTIEYISDNHPFPWGIYRNEDHLRYRINQVFGCVLVAFGVIVSVASGSEAANSFKDAGIFWSVLMVLSFMLQGADTVMKEIIFIDSKKRLKGASLDLFVVNSYGSIFQVICIALLLPFLSKLWGIPFNQLPSYLRDGGACFLNIGAKTTGCEGAPLLPIIAHSGLLLHASLSVPWSRICTSNRVCGRHSHPRTGHASICVDTIISNSRFGYPLLAPINLNGQEE</sequence>
<dbReference type="PRINTS" id="PR00364">
    <property type="entry name" value="DISEASERSIST"/>
</dbReference>
<dbReference type="Pfam" id="PF00931">
    <property type="entry name" value="NB-ARC"/>
    <property type="match status" value="1"/>
</dbReference>
<name>A0ABQ8AU03_BRANA</name>
<dbReference type="InterPro" id="IPR011713">
    <property type="entry name" value="Leu-rich_rpt_3"/>
</dbReference>
<evidence type="ECO:0000256" key="4">
    <source>
        <dbReference type="ARBA" id="ARBA00022614"/>
    </source>
</evidence>
<dbReference type="SUPFAM" id="SSF52540">
    <property type="entry name" value="P-loop containing nucleoside triphosphate hydrolases"/>
    <property type="match status" value="1"/>
</dbReference>
<keyword evidence="6" id="KW-0677">Repeat</keyword>
<dbReference type="Proteomes" id="UP000824890">
    <property type="component" value="Unassembled WGS sequence"/>
</dbReference>
<dbReference type="Pfam" id="PF23282">
    <property type="entry name" value="WHD_ROQ1"/>
    <property type="match status" value="1"/>
</dbReference>
<dbReference type="InterPro" id="IPR036390">
    <property type="entry name" value="WH_DNA-bd_sf"/>
</dbReference>
<comment type="caution">
    <text evidence="12">The sequence shown here is derived from an EMBL/GenBank/DDBJ whole genome shotgun (WGS) entry which is preliminary data.</text>
</comment>
<keyword evidence="8" id="KW-0520">NAD</keyword>
<dbReference type="PANTHER" id="PTHR11017">
    <property type="entry name" value="LEUCINE-RICH REPEAT-CONTAINING PROTEIN"/>
    <property type="match status" value="1"/>
</dbReference>
<organism evidence="12 13">
    <name type="scientific">Brassica napus</name>
    <name type="common">Rape</name>
    <dbReference type="NCBI Taxonomy" id="3708"/>
    <lineage>
        <taxon>Eukaryota</taxon>
        <taxon>Viridiplantae</taxon>
        <taxon>Streptophyta</taxon>
        <taxon>Embryophyta</taxon>
        <taxon>Tracheophyta</taxon>
        <taxon>Spermatophyta</taxon>
        <taxon>Magnoliopsida</taxon>
        <taxon>eudicotyledons</taxon>
        <taxon>Gunneridae</taxon>
        <taxon>Pentapetalae</taxon>
        <taxon>rosids</taxon>
        <taxon>malvids</taxon>
        <taxon>Brassicales</taxon>
        <taxon>Brassicaceae</taxon>
        <taxon>Brassiceae</taxon>
        <taxon>Brassica</taxon>
    </lineage>
</organism>
<evidence type="ECO:0000256" key="3">
    <source>
        <dbReference type="ARBA" id="ARBA00022448"/>
    </source>
</evidence>
<dbReference type="SUPFAM" id="SSF46785">
    <property type="entry name" value="Winged helix' DNA-binding domain"/>
    <property type="match status" value="1"/>
</dbReference>
<dbReference type="InterPro" id="IPR058192">
    <property type="entry name" value="WHD_ROQ1-like"/>
</dbReference>
<evidence type="ECO:0000313" key="13">
    <source>
        <dbReference type="Proteomes" id="UP000824890"/>
    </source>
</evidence>
<feature type="domain" description="AAA+ ATPase" evidence="11">
    <location>
        <begin position="50"/>
        <end position="201"/>
    </location>
</feature>
<feature type="transmembrane region" description="Helical" evidence="10">
    <location>
        <begin position="1045"/>
        <end position="1066"/>
    </location>
</feature>
<keyword evidence="13" id="KW-1185">Reference proteome</keyword>
<keyword evidence="3" id="KW-0813">Transport</keyword>
<dbReference type="PANTHER" id="PTHR11017:SF230">
    <property type="entry name" value="ADP-RIBOSYL CYCLASE_CYCLIC ADP-RIBOSE HYDROLASE"/>
    <property type="match status" value="1"/>
</dbReference>
<evidence type="ECO:0000256" key="5">
    <source>
        <dbReference type="ARBA" id="ARBA00022692"/>
    </source>
</evidence>
<protein>
    <recommendedName>
        <fullName evidence="11">AAA+ ATPase domain-containing protein</fullName>
    </recommendedName>
</protein>
<comment type="subcellular location">
    <subcellularLocation>
        <location evidence="1">Membrane</location>
        <topology evidence="1">Multi-pass membrane protein</topology>
    </subcellularLocation>
</comment>
<proteinExistence type="inferred from homology"/>
<dbReference type="Gene3D" id="1.10.8.430">
    <property type="entry name" value="Helical domain of apoptotic protease-activating factors"/>
    <property type="match status" value="1"/>
</dbReference>
<dbReference type="InterPro" id="IPR002182">
    <property type="entry name" value="NB-ARC"/>
</dbReference>
<dbReference type="SMART" id="SM00382">
    <property type="entry name" value="AAA"/>
    <property type="match status" value="1"/>
</dbReference>
<keyword evidence="9 10" id="KW-0472">Membrane</keyword>
<evidence type="ECO:0000256" key="7">
    <source>
        <dbReference type="ARBA" id="ARBA00022989"/>
    </source>
</evidence>
<keyword evidence="5 10" id="KW-0812">Transmembrane</keyword>
<dbReference type="EMBL" id="JAGKQM010000012">
    <property type="protein sequence ID" value="KAH0895977.1"/>
    <property type="molecule type" value="Genomic_DNA"/>
</dbReference>
<keyword evidence="4" id="KW-0433">Leucine-rich repeat</keyword>
<dbReference type="Pfam" id="PF08627">
    <property type="entry name" value="CRT-like"/>
    <property type="match status" value="1"/>
</dbReference>
<dbReference type="SUPFAM" id="SSF52075">
    <property type="entry name" value="Outer arm dynein light chain 1"/>
    <property type="match status" value="1"/>
</dbReference>
<dbReference type="Gene3D" id="3.40.50.300">
    <property type="entry name" value="P-loop containing nucleotide triphosphate hydrolases"/>
    <property type="match status" value="1"/>
</dbReference>
<dbReference type="InterPro" id="IPR027417">
    <property type="entry name" value="P-loop_NTPase"/>
</dbReference>
<dbReference type="InterPro" id="IPR044974">
    <property type="entry name" value="Disease_R_plants"/>
</dbReference>
<evidence type="ECO:0000256" key="9">
    <source>
        <dbReference type="ARBA" id="ARBA00023136"/>
    </source>
</evidence>
<evidence type="ECO:0000259" key="11">
    <source>
        <dbReference type="SMART" id="SM00382"/>
    </source>
</evidence>
<dbReference type="Pfam" id="PF07725">
    <property type="entry name" value="LRR_3"/>
    <property type="match status" value="1"/>
</dbReference>
<dbReference type="Gene3D" id="3.80.10.10">
    <property type="entry name" value="Ribonuclease Inhibitor"/>
    <property type="match status" value="3"/>
</dbReference>
<feature type="transmembrane region" description="Helical" evidence="10">
    <location>
        <begin position="974"/>
        <end position="993"/>
    </location>
</feature>
<gene>
    <name evidence="12" type="ORF">HID58_045545</name>
</gene>
<evidence type="ECO:0000256" key="2">
    <source>
        <dbReference type="ARBA" id="ARBA00006690"/>
    </source>
</evidence>
<evidence type="ECO:0000256" key="10">
    <source>
        <dbReference type="SAM" id="Phobius"/>
    </source>
</evidence>
<evidence type="ECO:0000313" key="12">
    <source>
        <dbReference type="EMBL" id="KAH0895977.1"/>
    </source>
</evidence>
<keyword evidence="7 10" id="KW-1133">Transmembrane helix</keyword>
<dbReference type="InterPro" id="IPR032675">
    <property type="entry name" value="LRR_dom_sf"/>
</dbReference>
<dbReference type="InterPro" id="IPR042197">
    <property type="entry name" value="Apaf_helical"/>
</dbReference>
<dbReference type="SUPFAM" id="SSF52058">
    <property type="entry name" value="L domain-like"/>
    <property type="match status" value="1"/>
</dbReference>